<dbReference type="InterPro" id="IPR050397">
    <property type="entry name" value="Env_Response_Regulators"/>
</dbReference>
<name>A0A327KW04_9BRAD</name>
<evidence type="ECO:0000256" key="4">
    <source>
        <dbReference type="ARBA" id="ARBA00023231"/>
    </source>
</evidence>
<keyword evidence="4" id="KW-0535">Nitrogen fixation</keyword>
<keyword evidence="1" id="KW-0805">Transcription regulation</keyword>
<dbReference type="GO" id="GO:0005829">
    <property type="term" value="C:cytosol"/>
    <property type="evidence" value="ECO:0007669"/>
    <property type="project" value="TreeGrafter"/>
</dbReference>
<dbReference type="FunFam" id="1.10.10.10:FF:000028">
    <property type="entry name" value="Fumarate/nitrate reduction transcriptional regulator Fnr"/>
    <property type="match status" value="1"/>
</dbReference>
<dbReference type="CDD" id="cd00038">
    <property type="entry name" value="CAP_ED"/>
    <property type="match status" value="1"/>
</dbReference>
<dbReference type="Gene3D" id="2.60.120.10">
    <property type="entry name" value="Jelly Rolls"/>
    <property type="match status" value="1"/>
</dbReference>
<gene>
    <name evidence="6" type="ORF">CH341_16325</name>
</gene>
<dbReference type="GO" id="GO:0003677">
    <property type="term" value="F:DNA binding"/>
    <property type="evidence" value="ECO:0007669"/>
    <property type="project" value="UniProtKB-KW"/>
</dbReference>
<dbReference type="Proteomes" id="UP000249130">
    <property type="component" value="Unassembled WGS sequence"/>
</dbReference>
<comment type="caution">
    <text evidence="6">The sequence shown here is derived from an EMBL/GenBank/DDBJ whole genome shotgun (WGS) entry which is preliminary data.</text>
</comment>
<dbReference type="PRINTS" id="PR00034">
    <property type="entry name" value="HTHCRP"/>
</dbReference>
<dbReference type="SMART" id="SM00419">
    <property type="entry name" value="HTH_CRP"/>
    <property type="match status" value="1"/>
</dbReference>
<dbReference type="InterPro" id="IPR036388">
    <property type="entry name" value="WH-like_DNA-bd_sf"/>
</dbReference>
<dbReference type="Pfam" id="PF13545">
    <property type="entry name" value="HTH_Crp_2"/>
    <property type="match status" value="1"/>
</dbReference>
<dbReference type="InterPro" id="IPR036390">
    <property type="entry name" value="WH_DNA-bd_sf"/>
</dbReference>
<dbReference type="PROSITE" id="PS00042">
    <property type="entry name" value="HTH_CRP_1"/>
    <property type="match status" value="1"/>
</dbReference>
<protein>
    <submittedName>
        <fullName evidence="6">Transcriptional regulator</fullName>
    </submittedName>
</protein>
<dbReference type="PANTHER" id="PTHR24567">
    <property type="entry name" value="CRP FAMILY TRANSCRIPTIONAL REGULATORY PROTEIN"/>
    <property type="match status" value="1"/>
</dbReference>
<dbReference type="InterPro" id="IPR018335">
    <property type="entry name" value="Tscrpt_reg_HTH_Crp-type_CS"/>
</dbReference>
<dbReference type="SMART" id="SM00100">
    <property type="entry name" value="cNMP"/>
    <property type="match status" value="1"/>
</dbReference>
<dbReference type="InterPro" id="IPR018490">
    <property type="entry name" value="cNMP-bd_dom_sf"/>
</dbReference>
<dbReference type="Pfam" id="PF00027">
    <property type="entry name" value="cNMP_binding"/>
    <property type="match status" value="1"/>
</dbReference>
<accession>A0A327KW04</accession>
<feature type="domain" description="HTH crp-type" evidence="5">
    <location>
        <begin position="151"/>
        <end position="221"/>
    </location>
</feature>
<proteinExistence type="predicted"/>
<keyword evidence="2" id="KW-0238">DNA-binding</keyword>
<evidence type="ECO:0000256" key="1">
    <source>
        <dbReference type="ARBA" id="ARBA00023015"/>
    </source>
</evidence>
<dbReference type="InterPro" id="IPR000595">
    <property type="entry name" value="cNMP-bd_dom"/>
</dbReference>
<dbReference type="RefSeq" id="WP_111420083.1">
    <property type="nucleotide sequence ID" value="NZ_NPEX01000109.1"/>
</dbReference>
<dbReference type="SUPFAM" id="SSF51206">
    <property type="entry name" value="cAMP-binding domain-like"/>
    <property type="match status" value="1"/>
</dbReference>
<dbReference type="SUPFAM" id="SSF46785">
    <property type="entry name" value="Winged helix' DNA-binding domain"/>
    <property type="match status" value="1"/>
</dbReference>
<organism evidence="6 7">
    <name type="scientific">Rhodoplanes roseus</name>
    <dbReference type="NCBI Taxonomy" id="29409"/>
    <lineage>
        <taxon>Bacteria</taxon>
        <taxon>Pseudomonadati</taxon>
        <taxon>Pseudomonadota</taxon>
        <taxon>Alphaproteobacteria</taxon>
        <taxon>Hyphomicrobiales</taxon>
        <taxon>Nitrobacteraceae</taxon>
        <taxon>Rhodoplanes</taxon>
    </lineage>
</organism>
<dbReference type="PROSITE" id="PS51063">
    <property type="entry name" value="HTH_CRP_2"/>
    <property type="match status" value="1"/>
</dbReference>
<reference evidence="6 7" key="1">
    <citation type="submission" date="2017-07" db="EMBL/GenBank/DDBJ databases">
        <title>Draft Genome Sequences of Select Purple Nonsulfur Bacteria.</title>
        <authorList>
            <person name="Lasarre B."/>
            <person name="Mckinlay J.B."/>
        </authorList>
    </citation>
    <scope>NUCLEOTIDE SEQUENCE [LARGE SCALE GENOMIC DNA]</scope>
    <source>
        <strain evidence="6 7">DSM 5909</strain>
    </source>
</reference>
<dbReference type="Gene3D" id="1.10.10.10">
    <property type="entry name" value="Winged helix-like DNA-binding domain superfamily/Winged helix DNA-binding domain"/>
    <property type="match status" value="1"/>
</dbReference>
<dbReference type="EMBL" id="NPEX01000109">
    <property type="protein sequence ID" value="RAI43060.1"/>
    <property type="molecule type" value="Genomic_DNA"/>
</dbReference>
<dbReference type="InterPro" id="IPR014710">
    <property type="entry name" value="RmlC-like_jellyroll"/>
</dbReference>
<dbReference type="InterPro" id="IPR012318">
    <property type="entry name" value="HTH_CRP"/>
</dbReference>
<evidence type="ECO:0000259" key="5">
    <source>
        <dbReference type="PROSITE" id="PS51063"/>
    </source>
</evidence>
<dbReference type="AlphaFoldDB" id="A0A327KW04"/>
<evidence type="ECO:0000313" key="7">
    <source>
        <dbReference type="Proteomes" id="UP000249130"/>
    </source>
</evidence>
<keyword evidence="3" id="KW-0804">Transcription</keyword>
<dbReference type="CDD" id="cd00092">
    <property type="entry name" value="HTH_CRP"/>
    <property type="match status" value="1"/>
</dbReference>
<sequence>MLMQNAQTLSPNHPAKPLDRWAAEQNGAGSPNLDSLGVRIGYARNAEIFGEGEPTAYVYKVISGAARTYKVLDDGRRQISSFYLPGEVFGLEATANHHSSAEAVTRSLLMVVKRSALMTLAGGDPRTAHMLWALTARELQQVRTHMLVLIRSAQERVACFLMEMAERMGGVDAFELPMSRQDIADYLGLTIETISRTLTQLEGTGAIGVPTCRRIVLRDRAALKRLHA</sequence>
<evidence type="ECO:0000313" key="6">
    <source>
        <dbReference type="EMBL" id="RAI43060.1"/>
    </source>
</evidence>
<dbReference type="PANTHER" id="PTHR24567:SF75">
    <property type="entry name" value="FUMARATE AND NITRATE REDUCTION REGULATORY PROTEIN"/>
    <property type="match status" value="1"/>
</dbReference>
<keyword evidence="7" id="KW-1185">Reference proteome</keyword>
<dbReference type="GO" id="GO:0003700">
    <property type="term" value="F:DNA-binding transcription factor activity"/>
    <property type="evidence" value="ECO:0007669"/>
    <property type="project" value="InterPro"/>
</dbReference>
<evidence type="ECO:0000256" key="3">
    <source>
        <dbReference type="ARBA" id="ARBA00023163"/>
    </source>
</evidence>
<dbReference type="OrthoDB" id="667966at2"/>
<evidence type="ECO:0000256" key="2">
    <source>
        <dbReference type="ARBA" id="ARBA00023125"/>
    </source>
</evidence>